<accession>A0A098EL56</accession>
<dbReference type="Gene3D" id="3.10.350.10">
    <property type="entry name" value="LysM domain"/>
    <property type="match status" value="1"/>
</dbReference>
<name>A0A098EL56_9BACL</name>
<feature type="domain" description="LysM" evidence="1">
    <location>
        <begin position="36"/>
        <end position="85"/>
    </location>
</feature>
<dbReference type="Proteomes" id="UP000043699">
    <property type="component" value="Unassembled WGS sequence"/>
</dbReference>
<dbReference type="SUPFAM" id="SSF54106">
    <property type="entry name" value="LysM domain"/>
    <property type="match status" value="1"/>
</dbReference>
<dbReference type="EMBL" id="CCXS01000001">
    <property type="protein sequence ID" value="CEG22530.1"/>
    <property type="molecule type" value="Genomic_DNA"/>
</dbReference>
<evidence type="ECO:0000259" key="1">
    <source>
        <dbReference type="PROSITE" id="PS51782"/>
    </source>
</evidence>
<reference evidence="2 3" key="1">
    <citation type="submission" date="2014-09" db="EMBL/GenBank/DDBJ databases">
        <authorList>
            <person name="Urmite Genomes Urmite Genomes"/>
        </authorList>
    </citation>
    <scope>NUCLEOTIDE SEQUENCE [LARGE SCALE GENOMIC DNA]</scope>
    <source>
        <strain evidence="2 3">ES2</strain>
    </source>
</reference>
<dbReference type="PROSITE" id="PS51782">
    <property type="entry name" value="LYSM"/>
    <property type="match status" value="1"/>
</dbReference>
<keyword evidence="2" id="KW-0131">Cell cycle</keyword>
<dbReference type="InterPro" id="IPR036779">
    <property type="entry name" value="LysM_dom_sf"/>
</dbReference>
<dbReference type="GO" id="GO:0051301">
    <property type="term" value="P:cell division"/>
    <property type="evidence" value="ECO:0007669"/>
    <property type="project" value="UniProtKB-KW"/>
</dbReference>
<dbReference type="RefSeq" id="WP_052651333.1">
    <property type="nucleotide sequence ID" value="NZ_CCXS01000001.1"/>
</dbReference>
<dbReference type="SMART" id="SM00257">
    <property type="entry name" value="LysM"/>
    <property type="match status" value="1"/>
</dbReference>
<sequence length="105" mass="11784">MTFIQKNSYLAAFFLLVLLVSIYTIFSYNSNEATTSQVEVKEGDTLWTLAESFSGDIPHHEWIEEIMQQNGLETPKIVVGQSIKIPSDQLKYAPDETVKLAGDAE</sequence>
<organism evidence="2 3">
    <name type="scientific">Planococcus massiliensis</name>
    <dbReference type="NCBI Taxonomy" id="1499687"/>
    <lineage>
        <taxon>Bacteria</taxon>
        <taxon>Bacillati</taxon>
        <taxon>Bacillota</taxon>
        <taxon>Bacilli</taxon>
        <taxon>Bacillales</taxon>
        <taxon>Caryophanaceae</taxon>
        <taxon>Planococcus</taxon>
    </lineage>
</organism>
<protein>
    <submittedName>
        <fullName evidence="2">Cell division suppressor protein YneA</fullName>
    </submittedName>
</protein>
<dbReference type="InterPro" id="IPR018392">
    <property type="entry name" value="LysM"/>
</dbReference>
<evidence type="ECO:0000313" key="3">
    <source>
        <dbReference type="Proteomes" id="UP000043699"/>
    </source>
</evidence>
<keyword evidence="3" id="KW-1185">Reference proteome</keyword>
<dbReference type="STRING" id="1499687.BN1080_01459"/>
<dbReference type="AlphaFoldDB" id="A0A098EL56"/>
<proteinExistence type="predicted"/>
<gene>
    <name evidence="2" type="primary">yneA</name>
    <name evidence="2" type="ORF">BN1080_01459</name>
</gene>
<evidence type="ECO:0000313" key="2">
    <source>
        <dbReference type="EMBL" id="CEG22530.1"/>
    </source>
</evidence>
<dbReference type="CDD" id="cd00118">
    <property type="entry name" value="LysM"/>
    <property type="match status" value="1"/>
</dbReference>
<dbReference type="OrthoDB" id="2679564at2"/>
<dbReference type="Pfam" id="PF01476">
    <property type="entry name" value="LysM"/>
    <property type="match status" value="1"/>
</dbReference>
<keyword evidence="2" id="KW-0132">Cell division</keyword>